<protein>
    <submittedName>
        <fullName evidence="12">Zn-dependent protease</fullName>
    </submittedName>
</protein>
<evidence type="ECO:0000256" key="11">
    <source>
        <dbReference type="ARBA" id="ARBA00023136"/>
    </source>
</evidence>
<reference evidence="13" key="1">
    <citation type="submission" date="2015-12" db="EMBL/GenBank/DDBJ databases">
        <title>Complete genome sequences of two moderately thermophilic Paenibacillus species.</title>
        <authorList>
            <person name="Butler R.III."/>
            <person name="Wang J."/>
            <person name="Stark B.C."/>
            <person name="Pombert J.-F."/>
        </authorList>
    </citation>
    <scope>NUCLEOTIDE SEQUENCE [LARGE SCALE GENOMIC DNA]</scope>
    <source>
        <strain evidence="13">32O-Y</strain>
    </source>
</reference>
<sequence>MQPSRNKNKGNWLWYIGAAAAFLLTKGKGLLSLLKFGKAGGALVSMFISVGAYALIYPWGFAIGVVLLLLVHELGHVWAAKRKGLPVTAPVFIPFLGALINMKRHPRDAETEAYVAIGGPALGTLGAVAVFGAAYALDHPLLYTVAYVGFFLNLINLLPIHPLDGGRIATAVTRWLWLVGLIGGLVIIIYLRSILFFIIWAMFAYDLYKKYVKNRNRGEERMVTASFSVPAEPLIAQGYIIPGTEHKRELPFITYSSLEDGQQYVKVLWDSLDFQGTVPMMSQGIIQRAYVTRLEHLQKEDGLHLMIHCRIDYTHYENDKYYEVPAASRWKFGIAYVLLAAFLIAMMSLVHRVSGLTV</sequence>
<comment type="similarity">
    <text evidence="3">Belongs to the peptidase M50B family.</text>
</comment>
<dbReference type="STRING" id="162209.IJ22_31220"/>
<dbReference type="Proteomes" id="UP000061660">
    <property type="component" value="Chromosome"/>
</dbReference>
<dbReference type="PANTHER" id="PTHR39188">
    <property type="entry name" value="MEMBRANE-ASSOCIATED ZINC METALLOPROTEASE M50B"/>
    <property type="match status" value="1"/>
</dbReference>
<comment type="subcellular location">
    <subcellularLocation>
        <location evidence="2">Membrane</location>
        <topology evidence="2">Multi-pass membrane protein</topology>
    </subcellularLocation>
</comment>
<keyword evidence="13" id="KW-1185">Reference proteome</keyword>
<evidence type="ECO:0000256" key="6">
    <source>
        <dbReference type="ARBA" id="ARBA00022723"/>
    </source>
</evidence>
<keyword evidence="7" id="KW-0378">Hydrolase</keyword>
<keyword evidence="10" id="KW-0482">Metalloprotease</keyword>
<dbReference type="PATRIC" id="fig|162209.4.peg.3340"/>
<dbReference type="GO" id="GO:0016020">
    <property type="term" value="C:membrane"/>
    <property type="evidence" value="ECO:0007669"/>
    <property type="project" value="UniProtKB-SubCell"/>
</dbReference>
<dbReference type="AlphaFoldDB" id="A0A0U2W4L1"/>
<evidence type="ECO:0000256" key="3">
    <source>
        <dbReference type="ARBA" id="ARBA00007931"/>
    </source>
</evidence>
<dbReference type="InterPro" id="IPR008915">
    <property type="entry name" value="Peptidase_M50"/>
</dbReference>
<gene>
    <name evidence="12" type="ORF">IJ22_31220</name>
</gene>
<accession>A0A0U2W4L1</accession>
<evidence type="ECO:0000256" key="10">
    <source>
        <dbReference type="ARBA" id="ARBA00023049"/>
    </source>
</evidence>
<keyword evidence="6" id="KW-0479">Metal-binding</keyword>
<dbReference type="PANTHER" id="PTHR39188:SF3">
    <property type="entry name" value="STAGE IV SPORULATION PROTEIN FB"/>
    <property type="match status" value="1"/>
</dbReference>
<dbReference type="OrthoDB" id="9781963at2"/>
<keyword evidence="11" id="KW-0472">Membrane</keyword>
<organism evidence="12 13">
    <name type="scientific">Paenibacillus naphthalenovorans</name>
    <dbReference type="NCBI Taxonomy" id="162209"/>
    <lineage>
        <taxon>Bacteria</taxon>
        <taxon>Bacillati</taxon>
        <taxon>Bacillota</taxon>
        <taxon>Bacilli</taxon>
        <taxon>Bacillales</taxon>
        <taxon>Paenibacillaceae</taxon>
        <taxon>Paenibacillus</taxon>
    </lineage>
</organism>
<evidence type="ECO:0000256" key="5">
    <source>
        <dbReference type="ARBA" id="ARBA00022692"/>
    </source>
</evidence>
<proteinExistence type="inferred from homology"/>
<dbReference type="CDD" id="cd06160">
    <property type="entry name" value="S2P-M50_like_2"/>
    <property type="match status" value="1"/>
</dbReference>
<evidence type="ECO:0000256" key="4">
    <source>
        <dbReference type="ARBA" id="ARBA00022670"/>
    </source>
</evidence>
<evidence type="ECO:0000256" key="2">
    <source>
        <dbReference type="ARBA" id="ARBA00004141"/>
    </source>
</evidence>
<evidence type="ECO:0000313" key="12">
    <source>
        <dbReference type="EMBL" id="ALS23492.1"/>
    </source>
</evidence>
<dbReference type="GO" id="GO:0046872">
    <property type="term" value="F:metal ion binding"/>
    <property type="evidence" value="ECO:0007669"/>
    <property type="project" value="UniProtKB-KW"/>
</dbReference>
<dbReference type="GO" id="GO:0006508">
    <property type="term" value="P:proteolysis"/>
    <property type="evidence" value="ECO:0007669"/>
    <property type="project" value="UniProtKB-KW"/>
</dbReference>
<evidence type="ECO:0000256" key="9">
    <source>
        <dbReference type="ARBA" id="ARBA00022989"/>
    </source>
</evidence>
<keyword evidence="8" id="KW-0862">Zinc</keyword>
<keyword evidence="4 12" id="KW-0645">Protease</keyword>
<dbReference type="Pfam" id="PF02163">
    <property type="entry name" value="Peptidase_M50"/>
    <property type="match status" value="2"/>
</dbReference>
<evidence type="ECO:0000256" key="8">
    <source>
        <dbReference type="ARBA" id="ARBA00022833"/>
    </source>
</evidence>
<keyword evidence="5" id="KW-0812">Transmembrane</keyword>
<dbReference type="RefSeq" id="WP_062409422.1">
    <property type="nucleotide sequence ID" value="NZ_BJCS01000017.1"/>
</dbReference>
<keyword evidence="9" id="KW-1133">Transmembrane helix</keyword>
<evidence type="ECO:0000256" key="1">
    <source>
        <dbReference type="ARBA" id="ARBA00001947"/>
    </source>
</evidence>
<evidence type="ECO:0000256" key="7">
    <source>
        <dbReference type="ARBA" id="ARBA00022801"/>
    </source>
</evidence>
<comment type="cofactor">
    <cofactor evidence="1">
        <name>Zn(2+)</name>
        <dbReference type="ChEBI" id="CHEBI:29105"/>
    </cofactor>
</comment>
<evidence type="ECO:0000313" key="13">
    <source>
        <dbReference type="Proteomes" id="UP000061660"/>
    </source>
</evidence>
<name>A0A0U2W4L1_9BACL</name>
<dbReference type="KEGG" id="pnp:IJ22_31220"/>
<dbReference type="EMBL" id="CP013652">
    <property type="protein sequence ID" value="ALS23492.1"/>
    <property type="molecule type" value="Genomic_DNA"/>
</dbReference>
<reference evidence="12 13" key="2">
    <citation type="journal article" date="2016" name="Genome Announc.">
        <title>Complete Genome Sequences of Two Interactive Moderate Thermophiles, Paenibacillus napthalenovorans 32O-Y and Paenibacillus sp. 32O-W.</title>
        <authorList>
            <person name="Butler R.R.III."/>
            <person name="Wang J."/>
            <person name="Stark B.C."/>
            <person name="Pombert J.F."/>
        </authorList>
    </citation>
    <scope>NUCLEOTIDE SEQUENCE [LARGE SCALE GENOMIC DNA]</scope>
    <source>
        <strain evidence="12 13">32O-Y</strain>
    </source>
</reference>
<dbReference type="GO" id="GO:0008237">
    <property type="term" value="F:metallopeptidase activity"/>
    <property type="evidence" value="ECO:0007669"/>
    <property type="project" value="UniProtKB-KW"/>
</dbReference>